<keyword evidence="2" id="KW-1133">Transmembrane helix</keyword>
<evidence type="ECO:0000256" key="1">
    <source>
        <dbReference type="SAM" id="MobiDB-lite"/>
    </source>
</evidence>
<feature type="region of interest" description="Disordered" evidence="1">
    <location>
        <begin position="1"/>
        <end position="32"/>
    </location>
</feature>
<comment type="caution">
    <text evidence="3">The sequence shown here is derived from an EMBL/GenBank/DDBJ whole genome shotgun (WGS) entry which is preliminary data.</text>
</comment>
<gene>
    <name evidence="3" type="ORF">ACFFRE_11480</name>
</gene>
<proteinExistence type="predicted"/>
<evidence type="ECO:0000313" key="4">
    <source>
        <dbReference type="Proteomes" id="UP001589788"/>
    </source>
</evidence>
<accession>A0ABV6C942</accession>
<evidence type="ECO:0000256" key="2">
    <source>
        <dbReference type="SAM" id="Phobius"/>
    </source>
</evidence>
<keyword evidence="2" id="KW-0472">Membrane</keyword>
<keyword evidence="4" id="KW-1185">Reference proteome</keyword>
<name>A0ABV6C942_9ACTN</name>
<dbReference type="Proteomes" id="UP001589788">
    <property type="component" value="Unassembled WGS sequence"/>
</dbReference>
<protein>
    <submittedName>
        <fullName evidence="3">Uncharacterized protein</fullName>
    </submittedName>
</protein>
<organism evidence="3 4">
    <name type="scientific">Aciditerrimonas ferrireducens</name>
    <dbReference type="NCBI Taxonomy" id="667306"/>
    <lineage>
        <taxon>Bacteria</taxon>
        <taxon>Bacillati</taxon>
        <taxon>Actinomycetota</taxon>
        <taxon>Acidimicrobiia</taxon>
        <taxon>Acidimicrobiales</taxon>
        <taxon>Acidimicrobiaceae</taxon>
        <taxon>Aciditerrimonas</taxon>
    </lineage>
</organism>
<dbReference type="EMBL" id="JBHLYQ010000148">
    <property type="protein sequence ID" value="MFC0082752.1"/>
    <property type="molecule type" value="Genomic_DNA"/>
</dbReference>
<dbReference type="RefSeq" id="WP_248108815.1">
    <property type="nucleotide sequence ID" value="NZ_JAKHEX010000020.1"/>
</dbReference>
<keyword evidence="2" id="KW-0812">Transmembrane</keyword>
<sequence length="219" mass="22707">MSRTDLSAPAPPHGGGGVHPPEPDGQRPVRPAGPSTKWAALVLGIVGVIFVGGLILLGIEPNQAPTSAPTSITTAPGAPLRAEVSSSLLRPMVQGGQPPADILRALALPAGSTVVPHSLKDHGVELYDYSLGLTVPASQSQVVAFFKDQLRADGWTQMSSGHVYRGSGIEVLGQHASVTGTIWQLGIVVDPTRPATTSGPTRAFVTPYTVELYVQSLTD</sequence>
<feature type="transmembrane region" description="Helical" evidence="2">
    <location>
        <begin position="38"/>
        <end position="59"/>
    </location>
</feature>
<reference evidence="3 4" key="1">
    <citation type="submission" date="2024-09" db="EMBL/GenBank/DDBJ databases">
        <authorList>
            <person name="Sun Q."/>
            <person name="Mori K."/>
        </authorList>
    </citation>
    <scope>NUCLEOTIDE SEQUENCE [LARGE SCALE GENOMIC DNA]</scope>
    <source>
        <strain evidence="3 4">JCM 15389</strain>
    </source>
</reference>
<evidence type="ECO:0000313" key="3">
    <source>
        <dbReference type="EMBL" id="MFC0082752.1"/>
    </source>
</evidence>